<dbReference type="GO" id="GO:0005886">
    <property type="term" value="C:plasma membrane"/>
    <property type="evidence" value="ECO:0007669"/>
    <property type="project" value="UniProtKB-SubCell"/>
</dbReference>
<dbReference type="Gene3D" id="3.30.1120.80">
    <property type="match status" value="1"/>
</dbReference>
<keyword evidence="3 9" id="KW-0812">Transmembrane</keyword>
<reference evidence="11 12" key="1">
    <citation type="journal article" date="2012" name="J. Bacteriol.">
        <title>Genome Sequence of Idiomarina xiamenensis Type Strain 10-D-4.</title>
        <authorList>
            <person name="Lai Q."/>
            <person name="Wang L."/>
            <person name="Wang W."/>
            <person name="Shao Z."/>
        </authorList>
    </citation>
    <scope>NUCLEOTIDE SEQUENCE [LARGE SCALE GENOMIC DNA]</scope>
    <source>
        <strain evidence="11 12">10-D-4</strain>
    </source>
</reference>
<dbReference type="PATRIC" id="fig|740709.3.peg.1994"/>
<keyword evidence="11" id="KW-0808">Transferase</keyword>
<evidence type="ECO:0000313" key="12">
    <source>
        <dbReference type="Proteomes" id="UP000014115"/>
    </source>
</evidence>
<dbReference type="STRING" id="740709.A10D4_09859"/>
<evidence type="ECO:0000259" key="10">
    <source>
        <dbReference type="Pfam" id="PF00884"/>
    </source>
</evidence>
<feature type="transmembrane region" description="Helical" evidence="9">
    <location>
        <begin position="46"/>
        <end position="71"/>
    </location>
</feature>
<dbReference type="eggNOG" id="COG1368">
    <property type="taxonomic scope" value="Bacteria"/>
</dbReference>
<gene>
    <name evidence="11" type="ORF">A10D4_09859</name>
</gene>
<keyword evidence="2" id="KW-1003">Cell membrane</keyword>
<evidence type="ECO:0000256" key="3">
    <source>
        <dbReference type="ARBA" id="ARBA00022692"/>
    </source>
</evidence>
<proteinExistence type="predicted"/>
<protein>
    <submittedName>
        <fullName evidence="11">Phosphoglycerol transferase I</fullName>
    </submittedName>
</protein>
<dbReference type="InterPro" id="IPR017850">
    <property type="entry name" value="Alkaline_phosphatase_core_sf"/>
</dbReference>
<sequence length="655" mass="73099">MRLLVFRFYRPLGLFFLTLFGVFLVSRLALMGWLMPRIAANDFASIVAGGVRIDLSTCAYLSLPLLLLMLLQGLLPQRCARLVAYLVKAYAVLVVTLAVLMELATPAFIQQYDVRPNRLFIEYLTYPREVTSMLLSGHLLTTLSSLLLSVICFCLLLRFWPRSSVAPVGSRTTATAVALVLLIGLAGLARGTLEHRPLNPALVYFSDDALVNSLALNSPYSVAFAIKNMTNERSAKALYGDLPEAQVIATVREQAFREQFINDDVPTLASNPPYYRGPKKNLVIVLEESLGARFVGALNPQAEHDSITPALDALYQQGWGFDNLYATGTRSVRGIEAVISGYLPSPSRSVVKLSKSQKQFFTLAELLQREGYSTQFIYGGESHFDNMKSFFLGNGFHDIVDANDIKSPQFVASWGASDEDLFMQADQELNQLAQRQQPFFSLIFTSSNHDPFDIPVDKVRLPDGYQTDNAARDLAISYADFALGKFISTAQQSDYWKNTIFLVVADHDVRVYGSEPVPIKSFHIPALILNADIAPRRDARLSSQIDLPVTLLSLMGIEAATPMVGRDLTKQYPNERAMMQYYDNYAYIENDRVAILQPGDKVSYWQYDKTARVQTPLSADSAITEVRQQLAQKALAHALFSVLAYQQQRYHLVAQ</sequence>
<evidence type="ECO:0000256" key="7">
    <source>
        <dbReference type="PIRSR" id="PIRSR005091-2"/>
    </source>
</evidence>
<feature type="transmembrane region" description="Helical" evidence="9">
    <location>
        <begin position="12"/>
        <end position="34"/>
    </location>
</feature>
<keyword evidence="4 9" id="KW-1133">Transmembrane helix</keyword>
<feature type="binding site" evidence="7">
    <location>
        <position position="449"/>
    </location>
    <ligand>
        <name>substrate</name>
    </ligand>
</feature>
<evidence type="ECO:0000256" key="2">
    <source>
        <dbReference type="ARBA" id="ARBA00022475"/>
    </source>
</evidence>
<comment type="subcellular location">
    <subcellularLocation>
        <location evidence="1">Cell membrane</location>
        <topology evidence="1">Multi-pass membrane protein</topology>
    </subcellularLocation>
</comment>
<feature type="transmembrane region" description="Helical" evidence="9">
    <location>
        <begin position="83"/>
        <end position="109"/>
    </location>
</feature>
<dbReference type="AlphaFoldDB" id="K2K375"/>
<dbReference type="GO" id="GO:0046872">
    <property type="term" value="F:metal ion binding"/>
    <property type="evidence" value="ECO:0007669"/>
    <property type="project" value="UniProtKB-KW"/>
</dbReference>
<dbReference type="PANTHER" id="PTHR47371">
    <property type="entry name" value="LIPOTEICHOIC ACID SYNTHASE"/>
    <property type="match status" value="1"/>
</dbReference>
<dbReference type="RefSeq" id="WP_008489270.1">
    <property type="nucleotide sequence ID" value="NZ_AMRG01000012.1"/>
</dbReference>
<evidence type="ECO:0000313" key="11">
    <source>
        <dbReference type="EMBL" id="EKE82073.1"/>
    </source>
</evidence>
<dbReference type="PANTHER" id="PTHR47371:SF3">
    <property type="entry name" value="PHOSPHOGLYCEROL TRANSFERASE I"/>
    <property type="match status" value="1"/>
</dbReference>
<evidence type="ECO:0000256" key="5">
    <source>
        <dbReference type="ARBA" id="ARBA00023136"/>
    </source>
</evidence>
<dbReference type="OrthoDB" id="9760224at2"/>
<keyword evidence="5 9" id="KW-0472">Membrane</keyword>
<dbReference type="PIRSF" id="PIRSF005091">
    <property type="entry name" value="Mmb_sulf_HI1246"/>
    <property type="match status" value="1"/>
</dbReference>
<dbReference type="Pfam" id="PF00884">
    <property type="entry name" value="Sulfatase"/>
    <property type="match status" value="1"/>
</dbReference>
<feature type="binding site" evidence="8">
    <location>
        <position position="506"/>
    </location>
    <ligand>
        <name>Mn(2+)</name>
        <dbReference type="ChEBI" id="CHEBI:29035"/>
    </ligand>
</feature>
<feature type="domain" description="Sulfatase N-terminal" evidence="10">
    <location>
        <begin position="280"/>
        <end position="557"/>
    </location>
</feature>
<keyword evidence="7" id="KW-0479">Metal-binding</keyword>
<dbReference type="Gene3D" id="3.40.720.10">
    <property type="entry name" value="Alkaline Phosphatase, subunit A"/>
    <property type="match status" value="1"/>
</dbReference>
<keyword evidence="7" id="KW-0464">Manganese</keyword>
<dbReference type="Proteomes" id="UP000014115">
    <property type="component" value="Unassembled WGS sequence"/>
</dbReference>
<accession>K2K375</accession>
<feature type="binding site" evidence="8">
    <location>
        <position position="507"/>
    </location>
    <ligand>
        <name>Mn(2+)</name>
        <dbReference type="ChEBI" id="CHEBI:29035"/>
    </ligand>
</feature>
<evidence type="ECO:0000256" key="1">
    <source>
        <dbReference type="ARBA" id="ARBA00004651"/>
    </source>
</evidence>
<dbReference type="InterPro" id="IPR050448">
    <property type="entry name" value="OpgB/LTA_synthase_biosynth"/>
</dbReference>
<dbReference type="CDD" id="cd16015">
    <property type="entry name" value="LTA_synthase"/>
    <property type="match status" value="1"/>
</dbReference>
<comment type="caution">
    <text evidence="11">The sequence shown here is derived from an EMBL/GenBank/DDBJ whole genome shotgun (WGS) entry which is preliminary data.</text>
</comment>
<feature type="active site" evidence="6">
    <location>
        <position position="331"/>
    </location>
</feature>
<keyword evidence="12" id="KW-1185">Reference proteome</keyword>
<name>K2K375_9GAMM</name>
<organism evidence="11 12">
    <name type="scientific">Idiomarina xiamenensis 10-D-4</name>
    <dbReference type="NCBI Taxonomy" id="740709"/>
    <lineage>
        <taxon>Bacteria</taxon>
        <taxon>Pseudomonadati</taxon>
        <taxon>Pseudomonadota</taxon>
        <taxon>Gammaproteobacteria</taxon>
        <taxon>Alteromonadales</taxon>
        <taxon>Idiomarinaceae</taxon>
        <taxon>Idiomarina</taxon>
    </lineage>
</organism>
<evidence type="ECO:0000256" key="8">
    <source>
        <dbReference type="PIRSR" id="PIRSR005091-3"/>
    </source>
</evidence>
<evidence type="ECO:0000256" key="6">
    <source>
        <dbReference type="PIRSR" id="PIRSR005091-1"/>
    </source>
</evidence>
<feature type="binding site" evidence="8">
    <location>
        <position position="288"/>
    </location>
    <ligand>
        <name>Mn(2+)</name>
        <dbReference type="ChEBI" id="CHEBI:29035"/>
    </ligand>
</feature>
<evidence type="ECO:0000256" key="9">
    <source>
        <dbReference type="SAM" id="Phobius"/>
    </source>
</evidence>
<dbReference type="SUPFAM" id="SSF53649">
    <property type="entry name" value="Alkaline phosphatase-like"/>
    <property type="match status" value="1"/>
</dbReference>
<evidence type="ECO:0000256" key="4">
    <source>
        <dbReference type="ARBA" id="ARBA00022989"/>
    </source>
</evidence>
<feature type="transmembrane region" description="Helical" evidence="9">
    <location>
        <begin position="172"/>
        <end position="189"/>
    </location>
</feature>
<dbReference type="EMBL" id="AMRG01000012">
    <property type="protein sequence ID" value="EKE82073.1"/>
    <property type="molecule type" value="Genomic_DNA"/>
</dbReference>
<dbReference type="GO" id="GO:0016740">
    <property type="term" value="F:transferase activity"/>
    <property type="evidence" value="ECO:0007669"/>
    <property type="project" value="UniProtKB-KW"/>
</dbReference>
<dbReference type="InterPro" id="IPR012160">
    <property type="entry name" value="LtaS-like"/>
</dbReference>
<dbReference type="InterPro" id="IPR000917">
    <property type="entry name" value="Sulfatase_N"/>
</dbReference>
<feature type="transmembrane region" description="Helical" evidence="9">
    <location>
        <begin position="139"/>
        <end position="160"/>
    </location>
</feature>